<keyword evidence="3 5" id="KW-0238">DNA-binding</keyword>
<dbReference type="Pfam" id="PF03466">
    <property type="entry name" value="LysR_substrate"/>
    <property type="match status" value="1"/>
</dbReference>
<proteinExistence type="inferred from homology"/>
<evidence type="ECO:0000256" key="4">
    <source>
        <dbReference type="ARBA" id="ARBA00023163"/>
    </source>
</evidence>
<evidence type="ECO:0000256" key="2">
    <source>
        <dbReference type="ARBA" id="ARBA00023015"/>
    </source>
</evidence>
<dbReference type="GO" id="GO:0043565">
    <property type="term" value="F:sequence-specific DNA binding"/>
    <property type="evidence" value="ECO:0007669"/>
    <property type="project" value="TreeGrafter"/>
</dbReference>
<dbReference type="SUPFAM" id="SSF53850">
    <property type="entry name" value="Periplasmic binding protein-like II"/>
    <property type="match status" value="1"/>
</dbReference>
<dbReference type="FunFam" id="1.10.10.10:FF:000001">
    <property type="entry name" value="LysR family transcriptional regulator"/>
    <property type="match status" value="1"/>
</dbReference>
<dbReference type="CDD" id="cd08422">
    <property type="entry name" value="PBP2_CrgA_like"/>
    <property type="match status" value="1"/>
</dbReference>
<dbReference type="InterPro" id="IPR000847">
    <property type="entry name" value="LysR_HTH_N"/>
</dbReference>
<dbReference type="Gene3D" id="1.10.10.10">
    <property type="entry name" value="Winged helix-like DNA-binding domain superfamily/Winged helix DNA-binding domain"/>
    <property type="match status" value="1"/>
</dbReference>
<organism evidence="5 6">
    <name type="scientific">Ectopseudomonas chengduensis</name>
    <dbReference type="NCBI Taxonomy" id="489632"/>
    <lineage>
        <taxon>Bacteria</taxon>
        <taxon>Pseudomonadati</taxon>
        <taxon>Pseudomonadota</taxon>
        <taxon>Gammaproteobacteria</taxon>
        <taxon>Pseudomonadales</taxon>
        <taxon>Pseudomonadaceae</taxon>
        <taxon>Ectopseudomonas</taxon>
    </lineage>
</organism>
<dbReference type="FunFam" id="3.40.190.290:FF:000001">
    <property type="entry name" value="Transcriptional regulator, LysR family"/>
    <property type="match status" value="1"/>
</dbReference>
<dbReference type="RefSeq" id="WP_055986772.1">
    <property type="nucleotide sequence ID" value="NZ_FMZQ01000002.1"/>
</dbReference>
<reference evidence="6" key="1">
    <citation type="submission" date="2016-10" db="EMBL/GenBank/DDBJ databases">
        <authorList>
            <person name="Varghese N."/>
            <person name="Submissions S."/>
        </authorList>
    </citation>
    <scope>NUCLEOTIDE SEQUENCE [LARGE SCALE GENOMIC DNA]</scope>
    <source>
        <strain evidence="6">DSM 26382</strain>
    </source>
</reference>
<keyword evidence="6" id="KW-1185">Reference proteome</keyword>
<dbReference type="GO" id="GO:0006351">
    <property type="term" value="P:DNA-templated transcription"/>
    <property type="evidence" value="ECO:0007669"/>
    <property type="project" value="TreeGrafter"/>
</dbReference>
<sequence>MKLDLQEIETYLRVVELGGVSRTAEDLALSKSVISKRLSDLEQRLGSKLLHRSTRKVTPTDTGLAFYQQAKQALLELSEAAEAAAFNDSGLCGRLNMLAPMSFGTLWLAPLIAEFMRLHPQLEVSLYLEDRISDFEREGYDLCIRISRIGDSALIARRLASSARILCASPEYLQRQGTPEHVEALREHDCIGYSNFASRQFWSFENDDEQGELANVAPRGRFSSNNGEVMRELVLAGQGLALLPSFLVHQHLKDGSLVEILPQARPKPYSIYAMYPRSRRASRKVVALCEFLQQRLLEPPWE</sequence>
<protein>
    <submittedName>
        <fullName evidence="5">DNA-binding transcriptional regulator, LysR family</fullName>
    </submittedName>
</protein>
<keyword evidence="2" id="KW-0805">Transcription regulation</keyword>
<dbReference type="EMBL" id="FMZQ01000002">
    <property type="protein sequence ID" value="SDC35400.1"/>
    <property type="molecule type" value="Genomic_DNA"/>
</dbReference>
<evidence type="ECO:0000256" key="1">
    <source>
        <dbReference type="ARBA" id="ARBA00009437"/>
    </source>
</evidence>
<gene>
    <name evidence="5" type="ORF">SAMN05216576_102256</name>
</gene>
<comment type="similarity">
    <text evidence="1">Belongs to the LysR transcriptional regulatory family.</text>
</comment>
<evidence type="ECO:0000256" key="3">
    <source>
        <dbReference type="ARBA" id="ARBA00023125"/>
    </source>
</evidence>
<dbReference type="InterPro" id="IPR058163">
    <property type="entry name" value="LysR-type_TF_proteobact-type"/>
</dbReference>
<dbReference type="InterPro" id="IPR036390">
    <property type="entry name" value="WH_DNA-bd_sf"/>
</dbReference>
<dbReference type="PANTHER" id="PTHR30537:SF81">
    <property type="entry name" value="TRANSCRIPTIONAL REGULATOR-RELATED"/>
    <property type="match status" value="1"/>
</dbReference>
<evidence type="ECO:0000313" key="5">
    <source>
        <dbReference type="EMBL" id="SDC35400.1"/>
    </source>
</evidence>
<dbReference type="GO" id="GO:0003700">
    <property type="term" value="F:DNA-binding transcription factor activity"/>
    <property type="evidence" value="ECO:0007669"/>
    <property type="project" value="InterPro"/>
</dbReference>
<dbReference type="PROSITE" id="PS50931">
    <property type="entry name" value="HTH_LYSR"/>
    <property type="match status" value="1"/>
</dbReference>
<name>A0A1G6KWE2_9GAMM</name>
<dbReference type="PANTHER" id="PTHR30537">
    <property type="entry name" value="HTH-TYPE TRANSCRIPTIONAL REGULATOR"/>
    <property type="match status" value="1"/>
</dbReference>
<dbReference type="InterPro" id="IPR036388">
    <property type="entry name" value="WH-like_DNA-bd_sf"/>
</dbReference>
<evidence type="ECO:0000313" key="6">
    <source>
        <dbReference type="Proteomes" id="UP000199467"/>
    </source>
</evidence>
<dbReference type="Pfam" id="PF00126">
    <property type="entry name" value="HTH_1"/>
    <property type="match status" value="1"/>
</dbReference>
<dbReference type="Proteomes" id="UP000199467">
    <property type="component" value="Unassembled WGS sequence"/>
</dbReference>
<dbReference type="Gene3D" id="3.40.190.290">
    <property type="match status" value="1"/>
</dbReference>
<accession>A0A1G6KWE2</accession>
<dbReference type="AlphaFoldDB" id="A0A1G6KWE2"/>
<dbReference type="InterPro" id="IPR005119">
    <property type="entry name" value="LysR_subst-bd"/>
</dbReference>
<keyword evidence="4" id="KW-0804">Transcription</keyword>
<dbReference type="SUPFAM" id="SSF46785">
    <property type="entry name" value="Winged helix' DNA-binding domain"/>
    <property type="match status" value="1"/>
</dbReference>